<dbReference type="EMBL" id="BKCJ011452553">
    <property type="protein sequence ID" value="GFD34938.1"/>
    <property type="molecule type" value="Genomic_DNA"/>
</dbReference>
<proteinExistence type="predicted"/>
<name>A0A699VN87_TANCI</name>
<sequence length="30" mass="3258">KMDDVNAPSGQAPAMALPVCTDDQIFPRIR</sequence>
<gene>
    <name evidence="1" type="ORF">Tci_906907</name>
</gene>
<dbReference type="AlphaFoldDB" id="A0A699VN87"/>
<evidence type="ECO:0000313" key="1">
    <source>
        <dbReference type="EMBL" id="GFD34938.1"/>
    </source>
</evidence>
<feature type="non-terminal residue" evidence="1">
    <location>
        <position position="1"/>
    </location>
</feature>
<reference evidence="1" key="1">
    <citation type="journal article" date="2019" name="Sci. Rep.">
        <title>Draft genome of Tanacetum cinerariifolium, the natural source of mosquito coil.</title>
        <authorList>
            <person name="Yamashiro T."/>
            <person name="Shiraishi A."/>
            <person name="Satake H."/>
            <person name="Nakayama K."/>
        </authorList>
    </citation>
    <scope>NUCLEOTIDE SEQUENCE</scope>
</reference>
<organism evidence="1">
    <name type="scientific">Tanacetum cinerariifolium</name>
    <name type="common">Dalmatian daisy</name>
    <name type="synonym">Chrysanthemum cinerariifolium</name>
    <dbReference type="NCBI Taxonomy" id="118510"/>
    <lineage>
        <taxon>Eukaryota</taxon>
        <taxon>Viridiplantae</taxon>
        <taxon>Streptophyta</taxon>
        <taxon>Embryophyta</taxon>
        <taxon>Tracheophyta</taxon>
        <taxon>Spermatophyta</taxon>
        <taxon>Magnoliopsida</taxon>
        <taxon>eudicotyledons</taxon>
        <taxon>Gunneridae</taxon>
        <taxon>Pentapetalae</taxon>
        <taxon>asterids</taxon>
        <taxon>campanulids</taxon>
        <taxon>Asterales</taxon>
        <taxon>Asteraceae</taxon>
        <taxon>Asteroideae</taxon>
        <taxon>Anthemideae</taxon>
        <taxon>Anthemidinae</taxon>
        <taxon>Tanacetum</taxon>
    </lineage>
</organism>
<comment type="caution">
    <text evidence="1">The sequence shown here is derived from an EMBL/GenBank/DDBJ whole genome shotgun (WGS) entry which is preliminary data.</text>
</comment>
<protein>
    <submittedName>
        <fullName evidence="1">Uncharacterized protein</fullName>
    </submittedName>
</protein>
<accession>A0A699VN87</accession>